<proteinExistence type="predicted"/>
<keyword evidence="2" id="KW-0805">Transcription regulation</keyword>
<comment type="caution">
    <text evidence="7">The sequence shown here is derived from an EMBL/GenBank/DDBJ whole genome shotgun (WGS) entry which is preliminary data.</text>
</comment>
<dbReference type="SUPFAM" id="SSF46689">
    <property type="entry name" value="Homeodomain-like"/>
    <property type="match status" value="1"/>
</dbReference>
<dbReference type="Pfam" id="PF00440">
    <property type="entry name" value="TetR_N"/>
    <property type="match status" value="1"/>
</dbReference>
<keyword evidence="8" id="KW-1185">Reference proteome</keyword>
<dbReference type="InterPro" id="IPR009057">
    <property type="entry name" value="Homeodomain-like_sf"/>
</dbReference>
<dbReference type="InterPro" id="IPR039538">
    <property type="entry name" value="BetI_C"/>
</dbReference>
<dbReference type="Proteomes" id="UP000575068">
    <property type="component" value="Unassembled WGS sequence"/>
</dbReference>
<evidence type="ECO:0000259" key="6">
    <source>
        <dbReference type="PROSITE" id="PS50977"/>
    </source>
</evidence>
<dbReference type="Gene3D" id="1.10.357.10">
    <property type="entry name" value="Tetracycline Repressor, domain 2"/>
    <property type="match status" value="1"/>
</dbReference>
<evidence type="ECO:0000256" key="3">
    <source>
        <dbReference type="ARBA" id="ARBA00023125"/>
    </source>
</evidence>
<evidence type="ECO:0000313" key="8">
    <source>
        <dbReference type="Proteomes" id="UP000575068"/>
    </source>
</evidence>
<feature type="DNA-binding region" description="H-T-H motif" evidence="5">
    <location>
        <begin position="39"/>
        <end position="58"/>
    </location>
</feature>
<accession>A0A840HY44</accession>
<dbReference type="RefSeq" id="WP_184477400.1">
    <property type="nucleotide sequence ID" value="NZ_JACHOV010000019.1"/>
</dbReference>
<evidence type="ECO:0000256" key="2">
    <source>
        <dbReference type="ARBA" id="ARBA00023015"/>
    </source>
</evidence>
<keyword evidence="4" id="KW-0804">Transcription</keyword>
<dbReference type="PRINTS" id="PR00455">
    <property type="entry name" value="HTHTETR"/>
</dbReference>
<sequence>MTKTAAAISRREERTMRRQAQIIDAARTCVLDEGFHAATISRIAAAAAMSKGHIYKYYENKDAIMIALIERHMHEFNSLISQVDQSKGRNVDSLVDSFVKKLPAILESDRTSLWLEVQAEAARNPRVKEMAVKSANCFRDTIRKVIEPVLVGATKEELDFRVEMLLVSMHGLGLHATVHTGVGALAIAVEFAFRAVLSTTPQSVVARNDKAA</sequence>
<dbReference type="InterPro" id="IPR001647">
    <property type="entry name" value="HTH_TetR"/>
</dbReference>
<dbReference type="Pfam" id="PF13977">
    <property type="entry name" value="TetR_C_6"/>
    <property type="match status" value="1"/>
</dbReference>
<dbReference type="AlphaFoldDB" id="A0A840HY44"/>
<keyword evidence="1" id="KW-0678">Repressor</keyword>
<organism evidence="7 8">
    <name type="scientific">Rhizorhapis suberifaciens</name>
    <name type="common">corky root of lettuce</name>
    <dbReference type="NCBI Taxonomy" id="13656"/>
    <lineage>
        <taxon>Bacteria</taxon>
        <taxon>Pseudomonadati</taxon>
        <taxon>Pseudomonadota</taxon>
        <taxon>Alphaproteobacteria</taxon>
        <taxon>Sphingomonadales</taxon>
        <taxon>Sphingomonadaceae</taxon>
        <taxon>Rhizorhapis</taxon>
    </lineage>
</organism>
<dbReference type="PANTHER" id="PTHR30055">
    <property type="entry name" value="HTH-TYPE TRANSCRIPTIONAL REGULATOR RUTR"/>
    <property type="match status" value="1"/>
</dbReference>
<evidence type="ECO:0000313" key="7">
    <source>
        <dbReference type="EMBL" id="MBB4642913.1"/>
    </source>
</evidence>
<dbReference type="PANTHER" id="PTHR30055:SF234">
    <property type="entry name" value="HTH-TYPE TRANSCRIPTIONAL REGULATOR BETI"/>
    <property type="match status" value="1"/>
</dbReference>
<name>A0A840HY44_9SPHN</name>
<feature type="domain" description="HTH tetR-type" evidence="6">
    <location>
        <begin position="16"/>
        <end position="76"/>
    </location>
</feature>
<dbReference type="GO" id="GO:0000976">
    <property type="term" value="F:transcription cis-regulatory region binding"/>
    <property type="evidence" value="ECO:0007669"/>
    <property type="project" value="TreeGrafter"/>
</dbReference>
<keyword evidence="3 5" id="KW-0238">DNA-binding</keyword>
<protein>
    <submittedName>
        <fullName evidence="7">AcrR family transcriptional regulator</fullName>
    </submittedName>
</protein>
<reference evidence="7 8" key="1">
    <citation type="submission" date="2020-08" db="EMBL/GenBank/DDBJ databases">
        <title>Genomic Encyclopedia of Type Strains, Phase IV (KMG-IV): sequencing the most valuable type-strain genomes for metagenomic binning, comparative biology and taxonomic classification.</title>
        <authorList>
            <person name="Goeker M."/>
        </authorList>
    </citation>
    <scope>NUCLEOTIDE SEQUENCE [LARGE SCALE GENOMIC DNA]</scope>
    <source>
        <strain evidence="7 8">DSM 7465</strain>
    </source>
</reference>
<dbReference type="EMBL" id="JACHOV010000019">
    <property type="protein sequence ID" value="MBB4642913.1"/>
    <property type="molecule type" value="Genomic_DNA"/>
</dbReference>
<evidence type="ECO:0000256" key="5">
    <source>
        <dbReference type="PROSITE-ProRule" id="PRU00335"/>
    </source>
</evidence>
<dbReference type="InterPro" id="IPR050109">
    <property type="entry name" value="HTH-type_TetR-like_transc_reg"/>
</dbReference>
<dbReference type="GO" id="GO:0003700">
    <property type="term" value="F:DNA-binding transcription factor activity"/>
    <property type="evidence" value="ECO:0007669"/>
    <property type="project" value="TreeGrafter"/>
</dbReference>
<gene>
    <name evidence="7" type="ORF">HNQ99_003250</name>
</gene>
<evidence type="ECO:0000256" key="4">
    <source>
        <dbReference type="ARBA" id="ARBA00023163"/>
    </source>
</evidence>
<dbReference type="PROSITE" id="PS50977">
    <property type="entry name" value="HTH_TETR_2"/>
    <property type="match status" value="1"/>
</dbReference>
<evidence type="ECO:0000256" key="1">
    <source>
        <dbReference type="ARBA" id="ARBA00022491"/>
    </source>
</evidence>